<reference evidence="3" key="1">
    <citation type="submission" date="2020-10" db="EMBL/GenBank/DDBJ databases">
        <authorList>
            <person name="Gilroy R."/>
        </authorList>
    </citation>
    <scope>NUCLEOTIDE SEQUENCE</scope>
    <source>
        <strain evidence="3">8207</strain>
    </source>
</reference>
<feature type="signal peptide" evidence="2">
    <location>
        <begin position="1"/>
        <end position="23"/>
    </location>
</feature>
<keyword evidence="1" id="KW-0175">Coiled coil</keyword>
<dbReference type="AlphaFoldDB" id="A0A9D9DCC1"/>
<evidence type="ECO:0000256" key="2">
    <source>
        <dbReference type="SAM" id="SignalP"/>
    </source>
</evidence>
<dbReference type="Proteomes" id="UP000823630">
    <property type="component" value="Unassembled WGS sequence"/>
</dbReference>
<evidence type="ECO:0000313" key="3">
    <source>
        <dbReference type="EMBL" id="MBO8425094.1"/>
    </source>
</evidence>
<gene>
    <name evidence="3" type="ORF">IAC69_01290</name>
</gene>
<protein>
    <submittedName>
        <fullName evidence="3">Uncharacterized protein</fullName>
    </submittedName>
</protein>
<proteinExistence type="predicted"/>
<evidence type="ECO:0000313" key="4">
    <source>
        <dbReference type="Proteomes" id="UP000823630"/>
    </source>
</evidence>
<dbReference type="EMBL" id="JADINC010000023">
    <property type="protein sequence ID" value="MBO8425094.1"/>
    <property type="molecule type" value="Genomic_DNA"/>
</dbReference>
<organism evidence="3 4">
    <name type="scientific">Candidatus Enterousia avistercoris</name>
    <dbReference type="NCBI Taxonomy" id="2840788"/>
    <lineage>
        <taxon>Bacteria</taxon>
        <taxon>Pseudomonadati</taxon>
        <taxon>Pseudomonadota</taxon>
        <taxon>Alphaproteobacteria</taxon>
        <taxon>Candidatus Enterousia</taxon>
    </lineage>
</organism>
<comment type="caution">
    <text evidence="3">The sequence shown here is derived from an EMBL/GenBank/DDBJ whole genome shotgun (WGS) entry which is preliminary data.</text>
</comment>
<reference evidence="3" key="2">
    <citation type="journal article" date="2021" name="PeerJ">
        <title>Extensive microbial diversity within the chicken gut microbiome revealed by metagenomics and culture.</title>
        <authorList>
            <person name="Gilroy R."/>
            <person name="Ravi A."/>
            <person name="Getino M."/>
            <person name="Pursley I."/>
            <person name="Horton D.L."/>
            <person name="Alikhan N.F."/>
            <person name="Baker D."/>
            <person name="Gharbi K."/>
            <person name="Hall N."/>
            <person name="Watson M."/>
            <person name="Adriaenssens E.M."/>
            <person name="Foster-Nyarko E."/>
            <person name="Jarju S."/>
            <person name="Secka A."/>
            <person name="Antonio M."/>
            <person name="Oren A."/>
            <person name="Chaudhuri R.R."/>
            <person name="La Ragione R."/>
            <person name="Hildebrand F."/>
            <person name="Pallen M.J."/>
        </authorList>
    </citation>
    <scope>NUCLEOTIDE SEQUENCE</scope>
    <source>
        <strain evidence="3">8207</strain>
    </source>
</reference>
<evidence type="ECO:0000256" key="1">
    <source>
        <dbReference type="SAM" id="Coils"/>
    </source>
</evidence>
<sequence length="483" mass="48044">MKKLTAGIFASLLAVVATGAAHAEIASKGYVDDINKALTSAIGAKADTTTVTALDGRVEAAEGEIDTIQGTMETYGDVVTHNASEFATAAQGTKADTAVQPAAISDMQVKTNMVNTAGWATGKTDDTKYPSAAAVNTAITAATENIASSDTVEQIQSDLDAAEADIAELQTDKQDKNMGAEAANHIVTTDGTGNITSAATIANTQVSGLGTLATKSTVTSADITDGTIAEGDLNASINASLDKADTALQQADLDDYVTETDANAAYAAKTLEGQVGAVSAENMGTTATTVVTAIKEVAGEAAAAQSTATGAQSAVDAVESTIGGYGDIVTHNASEFATTTALTSGLAGKLDSDATAARATADASGNVITTTYATKEEIAGMATDANLALKQDKTDNSLATTNKTVVGAINEVKTTADGANTAAGAAQDAADAAQEAADAAQATANAAIPAPTDACADSENKCVLVSSGAGNYSWEVIARGGAE</sequence>
<feature type="chain" id="PRO_5039331226" evidence="2">
    <location>
        <begin position="24"/>
        <end position="483"/>
    </location>
</feature>
<feature type="coiled-coil region" evidence="1">
    <location>
        <begin position="152"/>
        <end position="179"/>
    </location>
</feature>
<accession>A0A9D9DCC1</accession>
<keyword evidence="2" id="KW-0732">Signal</keyword>
<name>A0A9D9DCC1_9PROT</name>